<protein>
    <submittedName>
        <fullName evidence="1">Uncharacterized protein</fullName>
    </submittedName>
</protein>
<sequence length="74" mass="8185">MFSDGLFNTAAPAYNGLLYSSALFILRNKAPFSIAYLMKNVSQIKNIQSLTNLNYSPNISRLVLIRLDTTGIAN</sequence>
<name>A0A3S5F6E6_9NEIS</name>
<keyword evidence="2" id="KW-1185">Reference proteome</keyword>
<dbReference type="AlphaFoldDB" id="A0A3S5F6E6"/>
<proteinExistence type="predicted"/>
<dbReference type="KEGG" id="nani:NCTC12227_00242"/>
<accession>A0A3S5F6E6</accession>
<evidence type="ECO:0000313" key="1">
    <source>
        <dbReference type="EMBL" id="VEJ20535.1"/>
    </source>
</evidence>
<dbReference type="Proteomes" id="UP000268229">
    <property type="component" value="Chromosome"/>
</dbReference>
<dbReference type="EMBL" id="LR134516">
    <property type="protein sequence ID" value="VEJ20535.1"/>
    <property type="molecule type" value="Genomic_DNA"/>
</dbReference>
<reference evidence="1 2" key="1">
    <citation type="submission" date="2018-12" db="EMBL/GenBank/DDBJ databases">
        <authorList>
            <consortium name="Pathogen Informatics"/>
        </authorList>
    </citation>
    <scope>NUCLEOTIDE SEQUENCE [LARGE SCALE GENOMIC DNA]</scope>
    <source>
        <strain evidence="1 2">NCTC12227</strain>
    </source>
</reference>
<organism evidence="1 2">
    <name type="scientific">Neisseria animaloris</name>
    <dbReference type="NCBI Taxonomy" id="326522"/>
    <lineage>
        <taxon>Bacteria</taxon>
        <taxon>Pseudomonadati</taxon>
        <taxon>Pseudomonadota</taxon>
        <taxon>Betaproteobacteria</taxon>
        <taxon>Neisseriales</taxon>
        <taxon>Neisseriaceae</taxon>
        <taxon>Neisseria</taxon>
    </lineage>
</organism>
<evidence type="ECO:0000313" key="2">
    <source>
        <dbReference type="Proteomes" id="UP000268229"/>
    </source>
</evidence>
<dbReference type="STRING" id="326522.BWD08_00950"/>
<gene>
    <name evidence="1" type="ORF">NCTC12227_00242</name>
</gene>